<dbReference type="AlphaFoldDB" id="A0AAW0MP45"/>
<organism evidence="1 2">
    <name type="scientific">Mugilogobius chulae</name>
    <name type="common">yellowstripe goby</name>
    <dbReference type="NCBI Taxonomy" id="88201"/>
    <lineage>
        <taxon>Eukaryota</taxon>
        <taxon>Metazoa</taxon>
        <taxon>Chordata</taxon>
        <taxon>Craniata</taxon>
        <taxon>Vertebrata</taxon>
        <taxon>Euteleostomi</taxon>
        <taxon>Actinopterygii</taxon>
        <taxon>Neopterygii</taxon>
        <taxon>Teleostei</taxon>
        <taxon>Neoteleostei</taxon>
        <taxon>Acanthomorphata</taxon>
        <taxon>Gobiaria</taxon>
        <taxon>Gobiiformes</taxon>
        <taxon>Gobioidei</taxon>
        <taxon>Gobiidae</taxon>
        <taxon>Gobionellinae</taxon>
        <taxon>Mugilogobius</taxon>
    </lineage>
</organism>
<dbReference type="Proteomes" id="UP001460270">
    <property type="component" value="Unassembled WGS sequence"/>
</dbReference>
<evidence type="ECO:0000313" key="1">
    <source>
        <dbReference type="EMBL" id="KAK7879998.1"/>
    </source>
</evidence>
<accession>A0AAW0MP45</accession>
<reference evidence="2" key="1">
    <citation type="submission" date="2024-04" db="EMBL/GenBank/DDBJ databases">
        <title>Salinicola lusitanus LLJ914,a marine bacterium isolated from the Okinawa Trough.</title>
        <authorList>
            <person name="Li J."/>
        </authorList>
    </citation>
    <scope>NUCLEOTIDE SEQUENCE [LARGE SCALE GENOMIC DNA]</scope>
</reference>
<protein>
    <submittedName>
        <fullName evidence="1">Uncharacterized protein</fullName>
    </submittedName>
</protein>
<name>A0AAW0MP45_9GOBI</name>
<sequence>MDVTTGLSDSANWKRENRACCYSERLRGKCFRSQSWTAFRNRTVALLRNLEGSGRTSGRLWCERSGRLCFASTPGSSPTVSFSDQSVVHTTRLSFTRRRRTGKPDKAPSCLRRARAREDCSLRNPDVSRSGQNADLSVARQWYCRYPTTPDAVVQNT</sequence>
<comment type="caution">
    <text evidence="1">The sequence shown here is derived from an EMBL/GenBank/DDBJ whole genome shotgun (WGS) entry which is preliminary data.</text>
</comment>
<evidence type="ECO:0000313" key="2">
    <source>
        <dbReference type="Proteomes" id="UP001460270"/>
    </source>
</evidence>
<gene>
    <name evidence="1" type="ORF">WMY93_033345</name>
</gene>
<proteinExistence type="predicted"/>
<dbReference type="EMBL" id="JBBPFD010000162">
    <property type="protein sequence ID" value="KAK7879998.1"/>
    <property type="molecule type" value="Genomic_DNA"/>
</dbReference>
<keyword evidence="2" id="KW-1185">Reference proteome</keyword>